<dbReference type="Proteomes" id="UP001058974">
    <property type="component" value="Chromosome 4"/>
</dbReference>
<dbReference type="EMBL" id="JAMSHJ010000004">
    <property type="protein sequence ID" value="KAI5423444.1"/>
    <property type="molecule type" value="Genomic_DNA"/>
</dbReference>
<protein>
    <submittedName>
        <fullName evidence="2">Uncharacterized protein</fullName>
    </submittedName>
</protein>
<gene>
    <name evidence="2" type="ORF">KIW84_046412</name>
</gene>
<evidence type="ECO:0000313" key="2">
    <source>
        <dbReference type="EMBL" id="KAI5423444.1"/>
    </source>
</evidence>
<proteinExistence type="predicted"/>
<keyword evidence="3" id="KW-1185">Reference proteome</keyword>
<reference evidence="2 3" key="1">
    <citation type="journal article" date="2022" name="Nat. Genet.">
        <title>Improved pea reference genome and pan-genome highlight genomic features and evolutionary characteristics.</title>
        <authorList>
            <person name="Yang T."/>
            <person name="Liu R."/>
            <person name="Luo Y."/>
            <person name="Hu S."/>
            <person name="Wang D."/>
            <person name="Wang C."/>
            <person name="Pandey M.K."/>
            <person name="Ge S."/>
            <person name="Xu Q."/>
            <person name="Li N."/>
            <person name="Li G."/>
            <person name="Huang Y."/>
            <person name="Saxena R.K."/>
            <person name="Ji Y."/>
            <person name="Li M."/>
            <person name="Yan X."/>
            <person name="He Y."/>
            <person name="Liu Y."/>
            <person name="Wang X."/>
            <person name="Xiang C."/>
            <person name="Varshney R.K."/>
            <person name="Ding H."/>
            <person name="Gao S."/>
            <person name="Zong X."/>
        </authorList>
    </citation>
    <scope>NUCLEOTIDE SEQUENCE [LARGE SCALE GENOMIC DNA]</scope>
    <source>
        <strain evidence="2 3">cv. Zhongwan 6</strain>
    </source>
</reference>
<sequence>MSAQNDQKLKQEQISQKNNNQEGRRPRYDPIPMSYAHLLPILVNAGEIVPKQIKPAKFTYHRQSARAHESEVVVLHTCDC</sequence>
<feature type="compositionally biased region" description="Polar residues" evidence="1">
    <location>
        <begin position="1"/>
        <end position="21"/>
    </location>
</feature>
<dbReference type="AlphaFoldDB" id="A0A9D5AYN4"/>
<evidence type="ECO:0000313" key="3">
    <source>
        <dbReference type="Proteomes" id="UP001058974"/>
    </source>
</evidence>
<organism evidence="2 3">
    <name type="scientific">Pisum sativum</name>
    <name type="common">Garden pea</name>
    <name type="synonym">Lathyrus oleraceus</name>
    <dbReference type="NCBI Taxonomy" id="3888"/>
    <lineage>
        <taxon>Eukaryota</taxon>
        <taxon>Viridiplantae</taxon>
        <taxon>Streptophyta</taxon>
        <taxon>Embryophyta</taxon>
        <taxon>Tracheophyta</taxon>
        <taxon>Spermatophyta</taxon>
        <taxon>Magnoliopsida</taxon>
        <taxon>eudicotyledons</taxon>
        <taxon>Gunneridae</taxon>
        <taxon>Pentapetalae</taxon>
        <taxon>rosids</taxon>
        <taxon>fabids</taxon>
        <taxon>Fabales</taxon>
        <taxon>Fabaceae</taxon>
        <taxon>Papilionoideae</taxon>
        <taxon>50 kb inversion clade</taxon>
        <taxon>NPAAA clade</taxon>
        <taxon>Hologalegina</taxon>
        <taxon>IRL clade</taxon>
        <taxon>Fabeae</taxon>
        <taxon>Lathyrus</taxon>
    </lineage>
</organism>
<accession>A0A9D5AYN4</accession>
<name>A0A9D5AYN4_PEA</name>
<comment type="caution">
    <text evidence="2">The sequence shown here is derived from an EMBL/GenBank/DDBJ whole genome shotgun (WGS) entry which is preliminary data.</text>
</comment>
<dbReference type="Gramene" id="Psat04G0641200-T1">
    <property type="protein sequence ID" value="KAI5423444.1"/>
    <property type="gene ID" value="KIW84_046412"/>
</dbReference>
<evidence type="ECO:0000256" key="1">
    <source>
        <dbReference type="SAM" id="MobiDB-lite"/>
    </source>
</evidence>
<feature type="region of interest" description="Disordered" evidence="1">
    <location>
        <begin position="1"/>
        <end position="30"/>
    </location>
</feature>